<protein>
    <submittedName>
        <fullName evidence="3">BTB domain-containing protein</fullName>
    </submittedName>
</protein>
<dbReference type="OrthoDB" id="409824at2759"/>
<dbReference type="PROSITE" id="PS50097">
    <property type="entry name" value="BTB"/>
    <property type="match status" value="1"/>
</dbReference>
<dbReference type="Proteomes" id="UP000605970">
    <property type="component" value="Unassembled WGS sequence"/>
</dbReference>
<gene>
    <name evidence="3" type="ORF">Mgra_00006871</name>
</gene>
<organism evidence="3 4">
    <name type="scientific">Meloidogyne graminicola</name>
    <dbReference type="NCBI Taxonomy" id="189291"/>
    <lineage>
        <taxon>Eukaryota</taxon>
        <taxon>Metazoa</taxon>
        <taxon>Ecdysozoa</taxon>
        <taxon>Nematoda</taxon>
        <taxon>Chromadorea</taxon>
        <taxon>Rhabditida</taxon>
        <taxon>Tylenchina</taxon>
        <taxon>Tylenchomorpha</taxon>
        <taxon>Tylenchoidea</taxon>
        <taxon>Meloidogynidae</taxon>
        <taxon>Meloidogyninae</taxon>
        <taxon>Meloidogyne</taxon>
    </lineage>
</organism>
<feature type="region of interest" description="Disordered" evidence="1">
    <location>
        <begin position="388"/>
        <end position="430"/>
    </location>
</feature>
<dbReference type="CDD" id="cd18186">
    <property type="entry name" value="BTB_POZ_ZBTB_KLHL-like"/>
    <property type="match status" value="1"/>
</dbReference>
<feature type="compositionally biased region" description="Basic residues" evidence="1">
    <location>
        <begin position="405"/>
        <end position="416"/>
    </location>
</feature>
<dbReference type="Gene3D" id="3.30.710.10">
    <property type="entry name" value="Potassium Channel Kv1.1, Chain A"/>
    <property type="match status" value="1"/>
</dbReference>
<sequence>MSVTEDLADGHLDMQLEHVLSMETDQPFKSNGIISRFHWVLGAFKHNILNEENTPKPTLLIYAYCSERGKRFDGWTCTSRIRIVVESERKTQHFYFENVRFPLASTCSTTASRDECVLTLTNGTIGIELPWDKLINEFQLYSDNDWLKISAKVHLLEQIGYGTLFQMNSRFRIKDKIIPFNKHHLAMYSSYFRTLFFSTWAQDDVEEHDLTSSGDDTEAFEQMLAMSYPIENYPEPTADKYDLPIVTERCEKLLICEFGIGDGYVGTSPPINAKEVCNICHYVCNSTNSSNGNVGHNNNNNYNTHNYHSDNNNSNNNNIEHFSLIRKLALAERYNLFNLRTFCLEKITPAHFCADLAANSIVYNQQLSDGLKNELQKVLKEKSIESLSTIQQRQENSQNECHLPPPHKRVRPRPKTPPRPNYNLPPFRFK</sequence>
<name>A0A8S9ZKA1_9BILA</name>
<evidence type="ECO:0000256" key="1">
    <source>
        <dbReference type="SAM" id="MobiDB-lite"/>
    </source>
</evidence>
<dbReference type="SUPFAM" id="SSF54695">
    <property type="entry name" value="POZ domain"/>
    <property type="match status" value="1"/>
</dbReference>
<evidence type="ECO:0000313" key="3">
    <source>
        <dbReference type="EMBL" id="KAF7633690.1"/>
    </source>
</evidence>
<keyword evidence="4" id="KW-1185">Reference proteome</keyword>
<dbReference type="PANTHER" id="PTHR22744:SF14">
    <property type="entry name" value="BTB DOMAIN-CONTAINING PROTEIN-RELATED"/>
    <property type="match status" value="1"/>
</dbReference>
<feature type="region of interest" description="Disordered" evidence="1">
    <location>
        <begin position="295"/>
        <end position="314"/>
    </location>
</feature>
<dbReference type="PANTHER" id="PTHR22744">
    <property type="entry name" value="HELIX LOOP HELIX PROTEIN 21-RELATED"/>
    <property type="match status" value="1"/>
</dbReference>
<dbReference type="InterPro" id="IPR000210">
    <property type="entry name" value="BTB/POZ_dom"/>
</dbReference>
<evidence type="ECO:0000259" key="2">
    <source>
        <dbReference type="PROSITE" id="PS50097"/>
    </source>
</evidence>
<accession>A0A8S9ZKA1</accession>
<dbReference type="AlphaFoldDB" id="A0A8S9ZKA1"/>
<feature type="domain" description="BTB" evidence="2">
    <location>
        <begin position="167"/>
        <end position="228"/>
    </location>
</feature>
<evidence type="ECO:0000313" key="4">
    <source>
        <dbReference type="Proteomes" id="UP000605970"/>
    </source>
</evidence>
<dbReference type="EMBL" id="JABEBT010000071">
    <property type="protein sequence ID" value="KAF7633690.1"/>
    <property type="molecule type" value="Genomic_DNA"/>
</dbReference>
<dbReference type="InterPro" id="IPR011333">
    <property type="entry name" value="SKP1/BTB/POZ_sf"/>
</dbReference>
<comment type="caution">
    <text evidence="3">The sequence shown here is derived from an EMBL/GenBank/DDBJ whole genome shotgun (WGS) entry which is preliminary data.</text>
</comment>
<proteinExistence type="predicted"/>
<dbReference type="Pfam" id="PF00651">
    <property type="entry name" value="BTB"/>
    <property type="match status" value="1"/>
</dbReference>
<reference evidence="3" key="1">
    <citation type="journal article" date="2020" name="Ecol. Evol.">
        <title>Genome structure and content of the rice root-knot nematode (Meloidogyne graminicola).</title>
        <authorList>
            <person name="Phan N.T."/>
            <person name="Danchin E.G.J."/>
            <person name="Klopp C."/>
            <person name="Perfus-Barbeoch L."/>
            <person name="Kozlowski D.K."/>
            <person name="Koutsovoulos G.D."/>
            <person name="Lopez-Roques C."/>
            <person name="Bouchez O."/>
            <person name="Zahm M."/>
            <person name="Besnard G."/>
            <person name="Bellafiore S."/>
        </authorList>
    </citation>
    <scope>NUCLEOTIDE SEQUENCE</scope>
    <source>
        <strain evidence="3">VN-18</strain>
    </source>
</reference>
<feature type="compositionally biased region" description="Polar residues" evidence="1">
    <location>
        <begin position="388"/>
        <end position="400"/>
    </location>
</feature>